<organism evidence="1 2">
    <name type="scientific">Caerostris extrusa</name>
    <name type="common">Bark spider</name>
    <name type="synonym">Caerostris bankana</name>
    <dbReference type="NCBI Taxonomy" id="172846"/>
    <lineage>
        <taxon>Eukaryota</taxon>
        <taxon>Metazoa</taxon>
        <taxon>Ecdysozoa</taxon>
        <taxon>Arthropoda</taxon>
        <taxon>Chelicerata</taxon>
        <taxon>Arachnida</taxon>
        <taxon>Araneae</taxon>
        <taxon>Araneomorphae</taxon>
        <taxon>Entelegynae</taxon>
        <taxon>Araneoidea</taxon>
        <taxon>Araneidae</taxon>
        <taxon>Caerostris</taxon>
    </lineage>
</organism>
<sequence>MTRYLAATKKHRLPRFPRNGTFDLSGRPRRKEIAVQNPSSPQKWASLNALVLSSNILLKKKPSKIAEFLLIS</sequence>
<dbReference type="EMBL" id="BPLR01020675">
    <property type="protein sequence ID" value="GIX81398.1"/>
    <property type="molecule type" value="Genomic_DNA"/>
</dbReference>
<reference evidence="1 2" key="1">
    <citation type="submission" date="2021-06" db="EMBL/GenBank/DDBJ databases">
        <title>Caerostris extrusa draft genome.</title>
        <authorList>
            <person name="Kono N."/>
            <person name="Arakawa K."/>
        </authorList>
    </citation>
    <scope>NUCLEOTIDE SEQUENCE [LARGE SCALE GENOMIC DNA]</scope>
</reference>
<dbReference type="Proteomes" id="UP001054945">
    <property type="component" value="Unassembled WGS sequence"/>
</dbReference>
<name>A0AAV4NA82_CAEEX</name>
<accession>A0AAV4NA82</accession>
<proteinExistence type="predicted"/>
<dbReference type="AlphaFoldDB" id="A0AAV4NA82"/>
<protein>
    <submittedName>
        <fullName evidence="1">Uncharacterized protein</fullName>
    </submittedName>
</protein>
<gene>
    <name evidence="1" type="ORF">CEXT_671211</name>
</gene>
<evidence type="ECO:0000313" key="2">
    <source>
        <dbReference type="Proteomes" id="UP001054945"/>
    </source>
</evidence>
<evidence type="ECO:0000313" key="1">
    <source>
        <dbReference type="EMBL" id="GIX81398.1"/>
    </source>
</evidence>
<comment type="caution">
    <text evidence="1">The sequence shown here is derived from an EMBL/GenBank/DDBJ whole genome shotgun (WGS) entry which is preliminary data.</text>
</comment>
<keyword evidence="2" id="KW-1185">Reference proteome</keyword>